<protein>
    <recommendedName>
        <fullName evidence="4">DUF3667 domain-containing protein</fullName>
    </recommendedName>
</protein>
<keyword evidence="1" id="KW-0812">Transmembrane</keyword>
<dbReference type="InterPro" id="IPR022134">
    <property type="entry name" value="DUF3667"/>
</dbReference>
<dbReference type="STRING" id="1075417.SAMN05421823_105148"/>
<dbReference type="Proteomes" id="UP000198510">
    <property type="component" value="Unassembled WGS sequence"/>
</dbReference>
<feature type="transmembrane region" description="Helical" evidence="1">
    <location>
        <begin position="199"/>
        <end position="221"/>
    </location>
</feature>
<feature type="transmembrane region" description="Helical" evidence="1">
    <location>
        <begin position="259"/>
        <end position="279"/>
    </location>
</feature>
<dbReference type="RefSeq" id="WP_089683157.1">
    <property type="nucleotide sequence ID" value="NZ_FNFO01000005.1"/>
</dbReference>
<keyword evidence="3" id="KW-1185">Reference proteome</keyword>
<evidence type="ECO:0008006" key="4">
    <source>
        <dbReference type="Google" id="ProtNLM"/>
    </source>
</evidence>
<keyword evidence="1" id="KW-0472">Membrane</keyword>
<dbReference type="AlphaFoldDB" id="A0A1G9IYB7"/>
<gene>
    <name evidence="2" type="ORF">SAMN05421823_105148</name>
</gene>
<dbReference type="Pfam" id="PF12412">
    <property type="entry name" value="DUF3667"/>
    <property type="match status" value="1"/>
</dbReference>
<organism evidence="2 3">
    <name type="scientific">Catalinimonas alkaloidigena</name>
    <dbReference type="NCBI Taxonomy" id="1075417"/>
    <lineage>
        <taxon>Bacteria</taxon>
        <taxon>Pseudomonadati</taxon>
        <taxon>Bacteroidota</taxon>
        <taxon>Cytophagia</taxon>
        <taxon>Cytophagales</taxon>
        <taxon>Catalimonadaceae</taxon>
        <taxon>Catalinimonas</taxon>
    </lineage>
</organism>
<feature type="transmembrane region" description="Helical" evidence="1">
    <location>
        <begin position="89"/>
        <end position="106"/>
    </location>
</feature>
<reference evidence="2 3" key="1">
    <citation type="submission" date="2016-10" db="EMBL/GenBank/DDBJ databases">
        <authorList>
            <person name="de Groot N.N."/>
        </authorList>
    </citation>
    <scope>NUCLEOTIDE SEQUENCE [LARGE SCALE GENOMIC DNA]</scope>
    <source>
        <strain evidence="2 3">DSM 25186</strain>
    </source>
</reference>
<dbReference type="EMBL" id="FNFO01000005">
    <property type="protein sequence ID" value="SDL30247.1"/>
    <property type="molecule type" value="Genomic_DNA"/>
</dbReference>
<evidence type="ECO:0000313" key="2">
    <source>
        <dbReference type="EMBL" id="SDL30247.1"/>
    </source>
</evidence>
<evidence type="ECO:0000313" key="3">
    <source>
        <dbReference type="Proteomes" id="UP000198510"/>
    </source>
</evidence>
<proteinExistence type="predicted"/>
<evidence type="ECO:0000256" key="1">
    <source>
        <dbReference type="SAM" id="Phobius"/>
    </source>
</evidence>
<feature type="transmembrane region" description="Helical" evidence="1">
    <location>
        <begin position="233"/>
        <end position="253"/>
    </location>
</feature>
<feature type="transmembrane region" description="Helical" evidence="1">
    <location>
        <begin position="291"/>
        <end position="319"/>
    </location>
</feature>
<sequence length="320" mass="36486">MPLAPPTYEVCPNCATPLPDRPNYCPTCGQQNRELRVSFRDLIGEYLGSAFNVDAKAARTFRDLLGRPGHMIRAFNEGKRVRYVPPVRLYLFVSALFFLLTALLSTDDRPRRTPIRFQSDGDSIGITTMQDLDSVELPLRGNDAVFLQSELAQIAGYSNEQLDSLLSAKSAEPTFLNRLMVRRAVRLLHAEQHSFVDQFFQIISVAMFFLMPIFAFWLWLLYRRSSRYYFEHLIFAIYFHSLVFLLMIVQAGVELIPAIGELINALIGLLILVYLLLALKQAYQQGWGRTVAKFFLLLMVYGLTLLVSFAVSGFMSLLIF</sequence>
<keyword evidence="1" id="KW-1133">Transmembrane helix</keyword>
<dbReference type="OrthoDB" id="7446256at2"/>
<name>A0A1G9IYB7_9BACT</name>
<accession>A0A1G9IYB7</accession>